<evidence type="ECO:0000256" key="4">
    <source>
        <dbReference type="PROSITE-ProRule" id="PRU00335"/>
    </source>
</evidence>
<dbReference type="GO" id="GO:0003677">
    <property type="term" value="F:DNA binding"/>
    <property type="evidence" value="ECO:0007669"/>
    <property type="project" value="UniProtKB-UniRule"/>
</dbReference>
<evidence type="ECO:0000259" key="5">
    <source>
        <dbReference type="PROSITE" id="PS50977"/>
    </source>
</evidence>
<protein>
    <submittedName>
        <fullName evidence="6">Transcriptional regulator, TetR family</fullName>
    </submittedName>
</protein>
<feature type="DNA-binding region" description="H-T-H motif" evidence="4">
    <location>
        <begin position="28"/>
        <end position="47"/>
    </location>
</feature>
<name>A0A510JCM3_9FUSO</name>
<dbReference type="Pfam" id="PF00440">
    <property type="entry name" value="TetR_N"/>
    <property type="match status" value="1"/>
</dbReference>
<dbReference type="InterPro" id="IPR009057">
    <property type="entry name" value="Homeodomain-like_sf"/>
</dbReference>
<evidence type="ECO:0000256" key="2">
    <source>
        <dbReference type="ARBA" id="ARBA00023125"/>
    </source>
</evidence>
<organism evidence="6 7">
    <name type="scientific">Pseudoleptotrichia goodfellowii</name>
    <dbReference type="NCBI Taxonomy" id="157692"/>
    <lineage>
        <taxon>Bacteria</taxon>
        <taxon>Fusobacteriati</taxon>
        <taxon>Fusobacteriota</taxon>
        <taxon>Fusobacteriia</taxon>
        <taxon>Fusobacteriales</taxon>
        <taxon>Leptotrichiaceae</taxon>
        <taxon>Pseudoleptotrichia</taxon>
    </lineage>
</organism>
<evidence type="ECO:0000313" key="6">
    <source>
        <dbReference type="EMBL" id="BBM35793.1"/>
    </source>
</evidence>
<sequence>MNKITVKKNNVIEKSAKLFYYRGYKNTGLSDILTECKIPKGSFYYYFKNKEDLLIYVIKYHTDKLIKFFSKVVDDLSIFKLKTFFYQYFTNIEHNKFHGGSPLGNLAVELGDINENVRKELLSSYYQIELRFSFFLSSLKRDYPQKYSHIEPEIYARILISLLEGTMLKIKIEKNSNAIDDFLSFFDKIFKPY</sequence>
<reference evidence="6 7" key="1">
    <citation type="submission" date="2019-07" db="EMBL/GenBank/DDBJ databases">
        <title>Complete Genome Sequence of Leptotrichia goodfellowii Strain JCM 16774.</title>
        <authorList>
            <person name="Watanabe S."/>
            <person name="Cui L."/>
        </authorList>
    </citation>
    <scope>NUCLEOTIDE SEQUENCE [LARGE SCALE GENOMIC DNA]</scope>
    <source>
        <strain evidence="6 7">JCM16774</strain>
    </source>
</reference>
<feature type="domain" description="HTH tetR-type" evidence="5">
    <location>
        <begin position="5"/>
        <end position="65"/>
    </location>
</feature>
<dbReference type="InterPro" id="IPR001647">
    <property type="entry name" value="HTH_TetR"/>
</dbReference>
<dbReference type="KEGG" id="lgo:JCM16774_0723"/>
<keyword evidence="3" id="KW-0804">Transcription</keyword>
<accession>A0A510JCM3</accession>
<dbReference type="Pfam" id="PF16925">
    <property type="entry name" value="TetR_C_13"/>
    <property type="match status" value="1"/>
</dbReference>
<evidence type="ECO:0000313" key="7">
    <source>
        <dbReference type="Proteomes" id="UP000321606"/>
    </source>
</evidence>
<dbReference type="InterPro" id="IPR011075">
    <property type="entry name" value="TetR_C"/>
</dbReference>
<dbReference type="AlphaFoldDB" id="A0A510JCM3"/>
<evidence type="ECO:0000256" key="1">
    <source>
        <dbReference type="ARBA" id="ARBA00023015"/>
    </source>
</evidence>
<proteinExistence type="predicted"/>
<dbReference type="RefSeq" id="WP_006807978.1">
    <property type="nucleotide sequence ID" value="NZ_AP019822.1"/>
</dbReference>
<dbReference type="SUPFAM" id="SSF46689">
    <property type="entry name" value="Homeodomain-like"/>
    <property type="match status" value="1"/>
</dbReference>
<dbReference type="PROSITE" id="PS50977">
    <property type="entry name" value="HTH_TETR_2"/>
    <property type="match status" value="1"/>
</dbReference>
<dbReference type="PRINTS" id="PR00455">
    <property type="entry name" value="HTHTETR"/>
</dbReference>
<dbReference type="PANTHER" id="PTHR47506">
    <property type="entry name" value="TRANSCRIPTIONAL REGULATORY PROTEIN"/>
    <property type="match status" value="1"/>
</dbReference>
<keyword evidence="2 4" id="KW-0238">DNA-binding</keyword>
<dbReference type="STRING" id="714315.GCA_000516535_00721"/>
<keyword evidence="1" id="KW-0805">Transcription regulation</keyword>
<dbReference type="OrthoDB" id="92787at2"/>
<dbReference type="EMBL" id="AP019822">
    <property type="protein sequence ID" value="BBM35793.1"/>
    <property type="molecule type" value="Genomic_DNA"/>
</dbReference>
<dbReference type="InterPro" id="IPR036271">
    <property type="entry name" value="Tet_transcr_reg_TetR-rel_C_sf"/>
</dbReference>
<dbReference type="PANTHER" id="PTHR47506:SF3">
    <property type="entry name" value="HTH-TYPE TRANSCRIPTIONAL REGULATOR LMRA"/>
    <property type="match status" value="1"/>
</dbReference>
<evidence type="ECO:0000256" key="3">
    <source>
        <dbReference type="ARBA" id="ARBA00023163"/>
    </source>
</evidence>
<gene>
    <name evidence="6" type="ORF">JCM16774_0723</name>
</gene>
<dbReference type="SUPFAM" id="SSF48498">
    <property type="entry name" value="Tetracyclin repressor-like, C-terminal domain"/>
    <property type="match status" value="1"/>
</dbReference>
<dbReference type="Gene3D" id="1.10.357.10">
    <property type="entry name" value="Tetracycline Repressor, domain 2"/>
    <property type="match status" value="1"/>
</dbReference>
<dbReference type="Proteomes" id="UP000321606">
    <property type="component" value="Chromosome"/>
</dbReference>